<keyword evidence="3" id="KW-0732">Signal</keyword>
<dbReference type="GO" id="GO:0071555">
    <property type="term" value="P:cell wall organization"/>
    <property type="evidence" value="ECO:0007669"/>
    <property type="project" value="UniProtKB-KW"/>
</dbReference>
<dbReference type="PANTHER" id="PTHR30404">
    <property type="entry name" value="N-ACETYLMURAMOYL-L-ALANINE AMIDASE"/>
    <property type="match status" value="1"/>
</dbReference>
<evidence type="ECO:0000256" key="1">
    <source>
        <dbReference type="ARBA" id="ARBA00022801"/>
    </source>
</evidence>
<dbReference type="PANTHER" id="PTHR30404:SF0">
    <property type="entry name" value="N-ACETYLMURAMOYL-L-ALANINE AMIDASE AMIC"/>
    <property type="match status" value="1"/>
</dbReference>
<dbReference type="Gene3D" id="3.40.630.40">
    <property type="entry name" value="Zn-dependent exopeptidases"/>
    <property type="match status" value="1"/>
</dbReference>
<dbReference type="OrthoDB" id="9806267at2"/>
<dbReference type="Gene3D" id="2.30.30.40">
    <property type="entry name" value="SH3 Domains"/>
    <property type="match status" value="2"/>
</dbReference>
<feature type="chain" id="PRO_5016101547" evidence="3">
    <location>
        <begin position="29"/>
        <end position="371"/>
    </location>
</feature>
<evidence type="ECO:0000313" key="5">
    <source>
        <dbReference type="EMBL" id="PYI52179.1"/>
    </source>
</evidence>
<gene>
    <name evidence="5" type="ORF">DLM86_22145</name>
</gene>
<dbReference type="CDD" id="cd02696">
    <property type="entry name" value="MurNAc-LAA"/>
    <property type="match status" value="1"/>
</dbReference>
<dbReference type="InterPro" id="IPR050695">
    <property type="entry name" value="N-acetylmuramoyl_amidase_3"/>
</dbReference>
<evidence type="ECO:0000313" key="6">
    <source>
        <dbReference type="Proteomes" id="UP000247476"/>
    </source>
</evidence>
<dbReference type="PROSITE" id="PS51781">
    <property type="entry name" value="SH3B"/>
    <property type="match status" value="2"/>
</dbReference>
<evidence type="ECO:0000256" key="3">
    <source>
        <dbReference type="SAM" id="SignalP"/>
    </source>
</evidence>
<dbReference type="RefSeq" id="WP_110842252.1">
    <property type="nucleotide sequence ID" value="NZ_QJVJ01000010.1"/>
</dbReference>
<comment type="caution">
    <text evidence="5">The sequence shown here is derived from an EMBL/GenBank/DDBJ whole genome shotgun (WGS) entry which is preliminary data.</text>
</comment>
<dbReference type="InterPro" id="IPR002508">
    <property type="entry name" value="MurNAc-LAA_cat"/>
</dbReference>
<dbReference type="SMART" id="SM00646">
    <property type="entry name" value="Ami_3"/>
    <property type="match status" value="1"/>
</dbReference>
<dbReference type="Proteomes" id="UP000247476">
    <property type="component" value="Unassembled WGS sequence"/>
</dbReference>
<dbReference type="Pfam" id="PF01520">
    <property type="entry name" value="Amidase_3"/>
    <property type="match status" value="1"/>
</dbReference>
<dbReference type="GO" id="GO:0009253">
    <property type="term" value="P:peptidoglycan catabolic process"/>
    <property type="evidence" value="ECO:0007669"/>
    <property type="project" value="InterPro"/>
</dbReference>
<sequence>MKRTVRKAILAGGVALGALLAAAGQADAETYTARVAADTLNVRAEPAGRARIVGTLGKGASVTVSEESFGWAKVQTGGRTGWVAAHYLVKTDVKPEPKGGAKVASAAAGGASAKTRDGVVTADKLWLRESPGTEGEAKRLLTKGTKLSISDDRNGWMRVRTADGETGWVSGRYVDASGRAAAAETKRAGGGLRGKLIVVDPGHGGSDPGVIGTTHGTEEKKINLSTANYVAEELRRAGAQVAMTRTGDKEQPELSDRAEASNKRRADAFVSIHYNASPKKVSGTLVYFYSEAKDRALAHSIEERLAKDGVLKSNGISFGDYHVLRENDRPSVLLELGFLTDSRDESIVRKDDYQRKAAAAIAAGLADYFAD</sequence>
<dbReference type="GO" id="GO:0030288">
    <property type="term" value="C:outer membrane-bounded periplasmic space"/>
    <property type="evidence" value="ECO:0007669"/>
    <property type="project" value="TreeGrafter"/>
</dbReference>
<dbReference type="EMBL" id="QJVJ01000010">
    <property type="protein sequence ID" value="PYI52179.1"/>
    <property type="molecule type" value="Genomic_DNA"/>
</dbReference>
<evidence type="ECO:0000256" key="2">
    <source>
        <dbReference type="ARBA" id="ARBA00023316"/>
    </source>
</evidence>
<evidence type="ECO:0000259" key="4">
    <source>
        <dbReference type="PROSITE" id="PS51781"/>
    </source>
</evidence>
<dbReference type="SMART" id="SM00287">
    <property type="entry name" value="SH3b"/>
    <property type="match status" value="2"/>
</dbReference>
<organism evidence="5 6">
    <name type="scientific">Paenibacillus flagellatus</name>
    <dbReference type="NCBI Taxonomy" id="2211139"/>
    <lineage>
        <taxon>Bacteria</taxon>
        <taxon>Bacillati</taxon>
        <taxon>Bacillota</taxon>
        <taxon>Bacilli</taxon>
        <taxon>Bacillales</taxon>
        <taxon>Paenibacillaceae</taxon>
        <taxon>Paenibacillus</taxon>
    </lineage>
</organism>
<reference evidence="5 6" key="1">
    <citation type="submission" date="2018-05" db="EMBL/GenBank/DDBJ databases">
        <title>Paenibacillus flagellatus sp. nov., isolated from selenium mineral soil.</title>
        <authorList>
            <person name="Dai X."/>
        </authorList>
    </citation>
    <scope>NUCLEOTIDE SEQUENCE [LARGE SCALE GENOMIC DNA]</scope>
    <source>
        <strain evidence="5 6">DXL2</strain>
    </source>
</reference>
<proteinExistence type="predicted"/>
<feature type="signal peptide" evidence="3">
    <location>
        <begin position="1"/>
        <end position="28"/>
    </location>
</feature>
<keyword evidence="6" id="KW-1185">Reference proteome</keyword>
<feature type="domain" description="SH3b" evidence="4">
    <location>
        <begin position="28"/>
        <end position="92"/>
    </location>
</feature>
<name>A0A2V5JZ19_9BACL</name>
<feature type="domain" description="SH3b" evidence="4">
    <location>
        <begin position="115"/>
        <end position="178"/>
    </location>
</feature>
<dbReference type="SUPFAM" id="SSF53187">
    <property type="entry name" value="Zn-dependent exopeptidases"/>
    <property type="match status" value="1"/>
</dbReference>
<keyword evidence="1" id="KW-0378">Hydrolase</keyword>
<keyword evidence="2" id="KW-0961">Cell wall biogenesis/degradation</keyword>
<dbReference type="AlphaFoldDB" id="A0A2V5JZ19"/>
<dbReference type="GO" id="GO:0008745">
    <property type="term" value="F:N-acetylmuramoyl-L-alanine amidase activity"/>
    <property type="evidence" value="ECO:0007669"/>
    <property type="project" value="InterPro"/>
</dbReference>
<protein>
    <submittedName>
        <fullName evidence="5">N-acetylmuramoyl-L-alanine amidase</fullName>
    </submittedName>
</protein>
<dbReference type="Pfam" id="PF08239">
    <property type="entry name" value="SH3_3"/>
    <property type="match status" value="2"/>
</dbReference>
<accession>A0A2V5JZ19</accession>
<dbReference type="InterPro" id="IPR003646">
    <property type="entry name" value="SH3-like_bac-type"/>
</dbReference>